<comment type="caution">
    <text evidence="1">The sequence shown here is derived from an EMBL/GenBank/DDBJ whole genome shotgun (WGS) entry which is preliminary data.</text>
</comment>
<sequence>MATIGVAVRGGCFVLDEHQLTDGDHMTQRMRPAAEIVAEMNERFSEAFEGADGRECLVCRIAFGIFKGFLDVSYAQTMHHQTGEMIPTSALKALSSGHEMRQAIGITFGCKCVSRPPGRYDERYIVKDDEGNPVANVPYRVLSGGKQIHSGVTDSEGMTERIVTPQLKYVTLELGS</sequence>
<dbReference type="RefSeq" id="WP_169501372.1">
    <property type="nucleotide sequence ID" value="NZ_JABBFZ010000032.1"/>
</dbReference>
<organism evidence="1 2">
    <name type="scientific">Paraburkholderia antibiotica</name>
    <dbReference type="NCBI Taxonomy" id="2728839"/>
    <lineage>
        <taxon>Bacteria</taxon>
        <taxon>Pseudomonadati</taxon>
        <taxon>Pseudomonadota</taxon>
        <taxon>Betaproteobacteria</taxon>
        <taxon>Burkholderiales</taxon>
        <taxon>Burkholderiaceae</taxon>
        <taxon>Paraburkholderia</taxon>
    </lineage>
</organism>
<dbReference type="Proteomes" id="UP000583127">
    <property type="component" value="Unassembled WGS sequence"/>
</dbReference>
<accession>A0A7Y0A288</accession>
<name>A0A7Y0A288_9BURK</name>
<evidence type="ECO:0000313" key="1">
    <source>
        <dbReference type="EMBL" id="NML35190.1"/>
    </source>
</evidence>
<dbReference type="EMBL" id="JABBFZ010000032">
    <property type="protein sequence ID" value="NML35190.1"/>
    <property type="molecule type" value="Genomic_DNA"/>
</dbReference>
<dbReference type="AlphaFoldDB" id="A0A7Y0A288"/>
<gene>
    <name evidence="1" type="ORF">HHL14_30755</name>
</gene>
<keyword evidence="2" id="KW-1185">Reference proteome</keyword>
<proteinExistence type="predicted"/>
<protein>
    <submittedName>
        <fullName evidence="1">Uncharacterized protein</fullName>
    </submittedName>
</protein>
<evidence type="ECO:0000313" key="2">
    <source>
        <dbReference type="Proteomes" id="UP000583127"/>
    </source>
</evidence>
<reference evidence="1 2" key="1">
    <citation type="submission" date="2020-04" db="EMBL/GenBank/DDBJ databases">
        <title>Paraburkholderia sp. G-4-1-8 isolated from soil.</title>
        <authorList>
            <person name="Dahal R.H."/>
        </authorList>
    </citation>
    <scope>NUCLEOTIDE SEQUENCE [LARGE SCALE GENOMIC DNA]</scope>
    <source>
        <strain evidence="1 2">G-4-1-8</strain>
    </source>
</reference>